<organism evidence="1">
    <name type="scientific">viral metagenome</name>
    <dbReference type="NCBI Taxonomy" id="1070528"/>
    <lineage>
        <taxon>unclassified sequences</taxon>
        <taxon>metagenomes</taxon>
        <taxon>organismal metagenomes</taxon>
    </lineage>
</organism>
<sequence length="86" mass="10547">MKCITKYKIYLKEFFARTLKVSHDDHTPILFEDYNESSYYYILNNNKNNIYCLDEVYTLFQKEKIIDPTTRLPVFRYDVVKIKFSR</sequence>
<name>A0A6C0D6C7_9ZZZZ</name>
<accession>A0A6C0D6C7</accession>
<dbReference type="EMBL" id="MN739541">
    <property type="protein sequence ID" value="QHT12067.1"/>
    <property type="molecule type" value="Genomic_DNA"/>
</dbReference>
<dbReference type="AlphaFoldDB" id="A0A6C0D6C7"/>
<protein>
    <submittedName>
        <fullName evidence="1">Uncharacterized protein</fullName>
    </submittedName>
</protein>
<evidence type="ECO:0000313" key="1">
    <source>
        <dbReference type="EMBL" id="QHT12067.1"/>
    </source>
</evidence>
<proteinExistence type="predicted"/>
<reference evidence="1" key="1">
    <citation type="journal article" date="2020" name="Nature">
        <title>Giant virus diversity and host interactions through global metagenomics.</title>
        <authorList>
            <person name="Schulz F."/>
            <person name="Roux S."/>
            <person name="Paez-Espino D."/>
            <person name="Jungbluth S."/>
            <person name="Walsh D.A."/>
            <person name="Denef V.J."/>
            <person name="McMahon K.D."/>
            <person name="Konstantinidis K.T."/>
            <person name="Eloe-Fadrosh E.A."/>
            <person name="Kyrpides N.C."/>
            <person name="Woyke T."/>
        </authorList>
    </citation>
    <scope>NUCLEOTIDE SEQUENCE</scope>
    <source>
        <strain evidence="1">GVMAG-M-3300023174-129</strain>
    </source>
</reference>